<dbReference type="RefSeq" id="WP_147293272.1">
    <property type="nucleotide sequence ID" value="NZ_QRBE01000004.1"/>
</dbReference>
<accession>A0A370X1M2</accession>
<protein>
    <submittedName>
        <fullName evidence="1">Uncharacterized protein</fullName>
    </submittedName>
</protein>
<reference evidence="1 2" key="1">
    <citation type="submission" date="2018-07" db="EMBL/GenBank/DDBJ databases">
        <title>Dyella monticola sp. nov. and Dyella psychrodurans sp. nov. isolated from monsoon evergreen broad-leaved forest soil of Dinghu Mountain, China.</title>
        <authorList>
            <person name="Gao Z."/>
            <person name="Qiu L."/>
        </authorList>
    </citation>
    <scope>NUCLEOTIDE SEQUENCE [LARGE SCALE GENOMIC DNA]</scope>
    <source>
        <strain evidence="1 2">4G-K06</strain>
    </source>
</reference>
<proteinExistence type="predicted"/>
<sequence length="478" mass="54931">MPKRKFTKDEHIALNLVAAGKKTIEKLEAEYGFDEEDFNRWRQEYGNKFAEAKRPPHPAFSEAYISIGRFEDALNLPVESILYFAAQRYLRIFTITHKPNPIRQFSIHIPAPQRNTITVSVHKGFIAPSHLNLPDSVMSLPNRSEVGASVLFDKGIIGFFLNPEDCEAIRRDGKVRQSLFPAVLRRRFDRYEMEYPDPRHGPENHYPGIDNPEDWRVACYPAETNFFLDAEKGYPQPIELNITLSSLCVCREDVEDFLGIIDSDNFLHDLFTSPDEEADYADSEIWKDHLVVEKPPYISAKLIHLIETSERFWQKRPLDNPHDHSAKQSKVREALKNAEFRKLFKSRKKKRGVTKDQLDAAYRFIEPLYAREQMSGEGKLSGHEYLAPELLILLAAAKLFWSPPHVSLKDTSTYPKNADIEAYLRIRGIRGNDADAAMTLIRPENAAYGAPKPSISLWDKHNPLLIEPIFPYEPPSDN</sequence>
<keyword evidence="2" id="KW-1185">Reference proteome</keyword>
<comment type="caution">
    <text evidence="1">The sequence shown here is derived from an EMBL/GenBank/DDBJ whole genome shotgun (WGS) entry which is preliminary data.</text>
</comment>
<gene>
    <name evidence="1" type="ORF">DWU98_09465</name>
</gene>
<name>A0A370X1M2_9GAMM</name>
<dbReference type="EMBL" id="QRBE01000004">
    <property type="protein sequence ID" value="RDS82252.1"/>
    <property type="molecule type" value="Genomic_DNA"/>
</dbReference>
<evidence type="ECO:0000313" key="1">
    <source>
        <dbReference type="EMBL" id="RDS82252.1"/>
    </source>
</evidence>
<dbReference type="AlphaFoldDB" id="A0A370X1M2"/>
<dbReference type="Proteomes" id="UP000254258">
    <property type="component" value="Unassembled WGS sequence"/>
</dbReference>
<evidence type="ECO:0000313" key="2">
    <source>
        <dbReference type="Proteomes" id="UP000254258"/>
    </source>
</evidence>
<organism evidence="1 2">
    <name type="scientific">Dyella monticola</name>
    <dbReference type="NCBI Taxonomy" id="1927958"/>
    <lineage>
        <taxon>Bacteria</taxon>
        <taxon>Pseudomonadati</taxon>
        <taxon>Pseudomonadota</taxon>
        <taxon>Gammaproteobacteria</taxon>
        <taxon>Lysobacterales</taxon>
        <taxon>Rhodanobacteraceae</taxon>
        <taxon>Dyella</taxon>
    </lineage>
</organism>